<name>A0A8I1JIK7_PSEPU</name>
<dbReference type="EMBL" id="JAEHTE010000002">
    <property type="protein sequence ID" value="MBI6883073.1"/>
    <property type="molecule type" value="Genomic_DNA"/>
</dbReference>
<evidence type="ECO:0000313" key="2">
    <source>
        <dbReference type="Proteomes" id="UP000637061"/>
    </source>
</evidence>
<protein>
    <submittedName>
        <fullName evidence="1">Uncharacterized protein</fullName>
    </submittedName>
</protein>
<dbReference type="AlphaFoldDB" id="A0A8I1JIK7"/>
<organism evidence="1 2">
    <name type="scientific">Pseudomonas putida</name>
    <name type="common">Arthrobacter siderocapsulatus</name>
    <dbReference type="NCBI Taxonomy" id="303"/>
    <lineage>
        <taxon>Bacteria</taxon>
        <taxon>Pseudomonadati</taxon>
        <taxon>Pseudomonadota</taxon>
        <taxon>Gammaproteobacteria</taxon>
        <taxon>Pseudomonadales</taxon>
        <taxon>Pseudomonadaceae</taxon>
        <taxon>Pseudomonas</taxon>
    </lineage>
</organism>
<sequence>MGTLINTKGGRYQKAEAERMAAQLQGSDPEWTYQVAPSPDAHCGLFCIEVREMDGTFVGLFGQ</sequence>
<proteinExistence type="predicted"/>
<gene>
    <name evidence="1" type="ORF">JEU22_04025</name>
</gene>
<reference evidence="1" key="1">
    <citation type="submission" date="2020-12" db="EMBL/GenBank/DDBJ databases">
        <title>Enhanced detection system for hospital associated transmission using whole genome sequencing surveillance.</title>
        <authorList>
            <person name="Harrison L.H."/>
            <person name="Van Tyne D."/>
            <person name="Marsh J.W."/>
            <person name="Griffith M.P."/>
            <person name="Snyder D.J."/>
            <person name="Cooper V.S."/>
            <person name="Mustapha M."/>
        </authorList>
    </citation>
    <scope>NUCLEOTIDE SEQUENCE</scope>
    <source>
        <strain evidence="1">PSB00042</strain>
    </source>
</reference>
<dbReference type="RefSeq" id="WP_198746687.1">
    <property type="nucleotide sequence ID" value="NZ_JAEHTE010000002.1"/>
</dbReference>
<comment type="caution">
    <text evidence="1">The sequence shown here is derived from an EMBL/GenBank/DDBJ whole genome shotgun (WGS) entry which is preliminary data.</text>
</comment>
<accession>A0A8I1JIK7</accession>
<evidence type="ECO:0000313" key="1">
    <source>
        <dbReference type="EMBL" id="MBI6883073.1"/>
    </source>
</evidence>
<dbReference type="Proteomes" id="UP000637061">
    <property type="component" value="Unassembled WGS sequence"/>
</dbReference>